<feature type="domain" description="HTH marR-type" evidence="4">
    <location>
        <begin position="20"/>
        <end position="152"/>
    </location>
</feature>
<evidence type="ECO:0000259" key="4">
    <source>
        <dbReference type="PROSITE" id="PS50995"/>
    </source>
</evidence>
<sequence>MAEPLTLEETDCSRPYGEDPDGLPCLMAQTSRGHRVLLASLLAEIDLYPGQDRALFTLWENGPQSQNALARLIGIDVSTMTKTLQRLERSGFISRSPSPSNRRISIVSTTPKGDALRPELYRIQEELHRRLTDGLTPDQVETLTSLLAVIRNNVCREAGACPT</sequence>
<keyword evidence="3" id="KW-0804">Transcription</keyword>
<dbReference type="PROSITE" id="PS50995">
    <property type="entry name" value="HTH_MARR_2"/>
    <property type="match status" value="1"/>
</dbReference>
<dbReference type="InterPro" id="IPR036390">
    <property type="entry name" value="WH_DNA-bd_sf"/>
</dbReference>
<dbReference type="Pfam" id="PF01047">
    <property type="entry name" value="MarR"/>
    <property type="match status" value="1"/>
</dbReference>
<reference evidence="5" key="1">
    <citation type="submission" date="2021-01" db="EMBL/GenBank/DDBJ databases">
        <title>Whole genome shotgun sequence of Planobispora takensis NBRC 109077.</title>
        <authorList>
            <person name="Komaki H."/>
            <person name="Tamura T."/>
        </authorList>
    </citation>
    <scope>NUCLEOTIDE SEQUENCE</scope>
    <source>
        <strain evidence="5">NBRC 109077</strain>
    </source>
</reference>
<dbReference type="GO" id="GO:0003677">
    <property type="term" value="F:DNA binding"/>
    <property type="evidence" value="ECO:0007669"/>
    <property type="project" value="UniProtKB-KW"/>
</dbReference>
<evidence type="ECO:0000313" key="6">
    <source>
        <dbReference type="Proteomes" id="UP000634476"/>
    </source>
</evidence>
<proteinExistence type="predicted"/>
<dbReference type="PANTHER" id="PTHR42756">
    <property type="entry name" value="TRANSCRIPTIONAL REGULATOR, MARR"/>
    <property type="match status" value="1"/>
</dbReference>
<keyword evidence="6" id="KW-1185">Reference proteome</keyword>
<evidence type="ECO:0000256" key="1">
    <source>
        <dbReference type="ARBA" id="ARBA00023015"/>
    </source>
</evidence>
<dbReference type="InterPro" id="IPR000835">
    <property type="entry name" value="HTH_MarR-typ"/>
</dbReference>
<evidence type="ECO:0000256" key="3">
    <source>
        <dbReference type="ARBA" id="ARBA00023163"/>
    </source>
</evidence>
<accession>A0A8J3T0P7</accession>
<dbReference type="InterPro" id="IPR036388">
    <property type="entry name" value="WH-like_DNA-bd_sf"/>
</dbReference>
<dbReference type="SMART" id="SM00347">
    <property type="entry name" value="HTH_MARR"/>
    <property type="match status" value="1"/>
</dbReference>
<organism evidence="5 6">
    <name type="scientific">Planobispora takensis</name>
    <dbReference type="NCBI Taxonomy" id="1367882"/>
    <lineage>
        <taxon>Bacteria</taxon>
        <taxon>Bacillati</taxon>
        <taxon>Actinomycetota</taxon>
        <taxon>Actinomycetes</taxon>
        <taxon>Streptosporangiales</taxon>
        <taxon>Streptosporangiaceae</taxon>
        <taxon>Planobispora</taxon>
    </lineage>
</organism>
<evidence type="ECO:0000256" key="2">
    <source>
        <dbReference type="ARBA" id="ARBA00023125"/>
    </source>
</evidence>
<keyword evidence="2" id="KW-0238">DNA-binding</keyword>
<dbReference type="GO" id="GO:0003700">
    <property type="term" value="F:DNA-binding transcription factor activity"/>
    <property type="evidence" value="ECO:0007669"/>
    <property type="project" value="InterPro"/>
</dbReference>
<dbReference type="PRINTS" id="PR00598">
    <property type="entry name" value="HTHMARR"/>
</dbReference>
<dbReference type="EMBL" id="BOOK01000037">
    <property type="protein sequence ID" value="GII03201.1"/>
    <property type="molecule type" value="Genomic_DNA"/>
</dbReference>
<dbReference type="PROSITE" id="PS01117">
    <property type="entry name" value="HTH_MARR_1"/>
    <property type="match status" value="1"/>
</dbReference>
<dbReference type="Gene3D" id="1.10.10.10">
    <property type="entry name" value="Winged helix-like DNA-binding domain superfamily/Winged helix DNA-binding domain"/>
    <property type="match status" value="1"/>
</dbReference>
<name>A0A8J3T0P7_9ACTN</name>
<dbReference type="AlphaFoldDB" id="A0A8J3T0P7"/>
<protein>
    <recommendedName>
        <fullName evidence="4">HTH marR-type domain-containing protein</fullName>
    </recommendedName>
</protein>
<dbReference type="SUPFAM" id="SSF46785">
    <property type="entry name" value="Winged helix' DNA-binding domain"/>
    <property type="match status" value="1"/>
</dbReference>
<dbReference type="Proteomes" id="UP000634476">
    <property type="component" value="Unassembled WGS sequence"/>
</dbReference>
<dbReference type="InterPro" id="IPR023187">
    <property type="entry name" value="Tscrpt_reg_MarR-type_CS"/>
</dbReference>
<dbReference type="RefSeq" id="WP_203877485.1">
    <property type="nucleotide sequence ID" value="NZ_BOOK01000037.1"/>
</dbReference>
<gene>
    <name evidence="5" type="ORF">Pta02_52090</name>
</gene>
<comment type="caution">
    <text evidence="5">The sequence shown here is derived from an EMBL/GenBank/DDBJ whole genome shotgun (WGS) entry which is preliminary data.</text>
</comment>
<keyword evidence="1" id="KW-0805">Transcription regulation</keyword>
<dbReference type="PANTHER" id="PTHR42756:SF1">
    <property type="entry name" value="TRANSCRIPTIONAL REPRESSOR OF EMRAB OPERON"/>
    <property type="match status" value="1"/>
</dbReference>
<evidence type="ECO:0000313" key="5">
    <source>
        <dbReference type="EMBL" id="GII03201.1"/>
    </source>
</evidence>